<reference evidence="3 4" key="1">
    <citation type="submission" date="2020-01" db="EMBL/GenBank/DDBJ databases">
        <title>Genomes of bacteria type strains.</title>
        <authorList>
            <person name="Chen J."/>
            <person name="Zhu S."/>
            <person name="Yang J."/>
        </authorList>
    </citation>
    <scope>NUCLEOTIDE SEQUENCE [LARGE SCALE GENOMIC DNA]</scope>
    <source>
        <strain evidence="3 4">DSM 16655</strain>
    </source>
</reference>
<organism evidence="3 4">
    <name type="scientific">Hoeflea alexandrii</name>
    <dbReference type="NCBI Taxonomy" id="288436"/>
    <lineage>
        <taxon>Bacteria</taxon>
        <taxon>Pseudomonadati</taxon>
        <taxon>Pseudomonadota</taxon>
        <taxon>Alphaproteobacteria</taxon>
        <taxon>Hyphomicrobiales</taxon>
        <taxon>Rhizobiaceae</taxon>
        <taxon>Hoeflea</taxon>
    </lineage>
</organism>
<dbReference type="Proteomes" id="UP001320715">
    <property type="component" value="Unassembled WGS sequence"/>
</dbReference>
<dbReference type="SUPFAM" id="SSF53474">
    <property type="entry name" value="alpha/beta-Hydrolases"/>
    <property type="match status" value="1"/>
</dbReference>
<proteinExistence type="predicted"/>
<keyword evidence="1" id="KW-0378">Hydrolase</keyword>
<gene>
    <name evidence="3" type="ORF">GTW23_20265</name>
</gene>
<protein>
    <submittedName>
        <fullName evidence="3">Prolyl oligopeptidase family serine peptidase</fullName>
    </submittedName>
</protein>
<evidence type="ECO:0000256" key="1">
    <source>
        <dbReference type="ARBA" id="ARBA00022801"/>
    </source>
</evidence>
<comment type="caution">
    <text evidence="3">The sequence shown here is derived from an EMBL/GenBank/DDBJ whole genome shotgun (WGS) entry which is preliminary data.</text>
</comment>
<feature type="domain" description="Peptidase S9 prolyl oligopeptidase catalytic" evidence="2">
    <location>
        <begin position="124"/>
        <end position="329"/>
    </location>
</feature>
<keyword evidence="4" id="KW-1185">Reference proteome</keyword>
<dbReference type="PANTHER" id="PTHR42776">
    <property type="entry name" value="SERINE PEPTIDASE S9 FAMILY MEMBER"/>
    <property type="match status" value="1"/>
</dbReference>
<evidence type="ECO:0000313" key="3">
    <source>
        <dbReference type="EMBL" id="MCO6410524.1"/>
    </source>
</evidence>
<evidence type="ECO:0000259" key="2">
    <source>
        <dbReference type="Pfam" id="PF00326"/>
    </source>
</evidence>
<dbReference type="InterPro" id="IPR029058">
    <property type="entry name" value="AB_hydrolase_fold"/>
</dbReference>
<dbReference type="PANTHER" id="PTHR42776:SF27">
    <property type="entry name" value="DIPEPTIDYL PEPTIDASE FAMILY MEMBER 6"/>
    <property type="match status" value="1"/>
</dbReference>
<accession>A0ABT1CWD1</accession>
<evidence type="ECO:0000313" key="4">
    <source>
        <dbReference type="Proteomes" id="UP001320715"/>
    </source>
</evidence>
<sequence>MNNLLGLIAAFLASFFLLYALVSKDQPAKHAGLKSVGLPPLLAIHDLYAASSALPRHDKEPNIGLTSGTEIGWRQRYGNRNGSTIRLALPLTGPNPGPLPMVVVIESGAESGISADRKRTELFLTNRGYAVLSIACRGASSANLALGAPLDATRESSCGAAMIRDEVRLRIEQGIADPQALAVLGSGMGARLALMTMVLEPDLFKAAILHSAVIDMPRPLPGRQSVMTPFKAVVTSVQGTGEGDVMPLIVASPFELAKSIRGAVLITHGKADEVAPVEHAEAFARALRRAGKAVEAAYFNHEDHCYSLWQTRVQTARLSESFLAHHLGGRNGGYDFIELLAKLF</sequence>
<dbReference type="Gene3D" id="3.40.50.1820">
    <property type="entry name" value="alpha/beta hydrolase"/>
    <property type="match status" value="1"/>
</dbReference>
<dbReference type="Pfam" id="PF00326">
    <property type="entry name" value="Peptidase_S9"/>
    <property type="match status" value="1"/>
</dbReference>
<dbReference type="EMBL" id="JAAAML010000004">
    <property type="protein sequence ID" value="MCO6410524.1"/>
    <property type="molecule type" value="Genomic_DNA"/>
</dbReference>
<name>A0ABT1CWD1_9HYPH</name>
<dbReference type="RefSeq" id="WP_252917218.1">
    <property type="nucleotide sequence ID" value="NZ_JAAAML010000004.1"/>
</dbReference>
<dbReference type="InterPro" id="IPR001375">
    <property type="entry name" value="Peptidase_S9_cat"/>
</dbReference>